<accession>A0ABS2NBH5</accession>
<evidence type="ECO:0000256" key="15">
    <source>
        <dbReference type="SAM" id="Phobius"/>
    </source>
</evidence>
<dbReference type="InterPro" id="IPR001264">
    <property type="entry name" value="Glyco_trans_51"/>
</dbReference>
<dbReference type="PANTHER" id="PTHR32282:SF11">
    <property type="entry name" value="PENICILLIN-BINDING PROTEIN 1B"/>
    <property type="match status" value="1"/>
</dbReference>
<dbReference type="Gene3D" id="1.10.3810.10">
    <property type="entry name" value="Biosynthetic peptidoglycan transglycosylase-like"/>
    <property type="match status" value="1"/>
</dbReference>
<dbReference type="SUPFAM" id="SSF56601">
    <property type="entry name" value="beta-lactamase/transpeptidase-like"/>
    <property type="match status" value="1"/>
</dbReference>
<keyword evidence="4" id="KW-0645">Protease</keyword>
<keyword evidence="11" id="KW-0511">Multifunctional enzyme</keyword>
<dbReference type="RefSeq" id="WP_205170664.1">
    <property type="nucleotide sequence ID" value="NZ_JAFBDZ010000002.1"/>
</dbReference>
<evidence type="ECO:0000256" key="6">
    <source>
        <dbReference type="ARBA" id="ARBA00022679"/>
    </source>
</evidence>
<comment type="subcellular location">
    <subcellularLocation>
        <location evidence="1">Cell membrane</location>
    </subcellularLocation>
</comment>
<dbReference type="InterPro" id="IPR012338">
    <property type="entry name" value="Beta-lactam/transpept-like"/>
</dbReference>
<dbReference type="InterPro" id="IPR036950">
    <property type="entry name" value="PBP_transglycosylase"/>
</dbReference>
<evidence type="ECO:0000256" key="8">
    <source>
        <dbReference type="ARBA" id="ARBA00022960"/>
    </source>
</evidence>
<evidence type="ECO:0000313" key="19">
    <source>
        <dbReference type="Proteomes" id="UP001646157"/>
    </source>
</evidence>
<comment type="catalytic activity">
    <reaction evidence="14">
        <text>[GlcNAc-(1-&gt;4)-Mur2Ac(oyl-L-Ala-gamma-D-Glu-L-Lys-D-Ala-D-Ala)](n)-di-trans,octa-cis-undecaprenyl diphosphate + beta-D-GlcNAc-(1-&gt;4)-Mur2Ac(oyl-L-Ala-gamma-D-Glu-L-Lys-D-Ala-D-Ala)-di-trans,octa-cis-undecaprenyl diphosphate = [GlcNAc-(1-&gt;4)-Mur2Ac(oyl-L-Ala-gamma-D-Glu-L-Lys-D-Ala-D-Ala)](n+1)-di-trans,octa-cis-undecaprenyl diphosphate + di-trans,octa-cis-undecaprenyl diphosphate + H(+)</text>
        <dbReference type="Rhea" id="RHEA:23708"/>
        <dbReference type="Rhea" id="RHEA-COMP:9602"/>
        <dbReference type="Rhea" id="RHEA-COMP:9603"/>
        <dbReference type="ChEBI" id="CHEBI:15378"/>
        <dbReference type="ChEBI" id="CHEBI:58405"/>
        <dbReference type="ChEBI" id="CHEBI:60033"/>
        <dbReference type="ChEBI" id="CHEBI:78435"/>
        <dbReference type="EC" id="2.4.99.28"/>
    </reaction>
</comment>
<dbReference type="Proteomes" id="UP001646157">
    <property type="component" value="Unassembled WGS sequence"/>
</dbReference>
<evidence type="ECO:0000259" key="17">
    <source>
        <dbReference type="Pfam" id="PF00912"/>
    </source>
</evidence>
<feature type="domain" description="Penicillin-binding protein transpeptidase" evidence="16">
    <location>
        <begin position="332"/>
        <end position="573"/>
    </location>
</feature>
<keyword evidence="15" id="KW-0812">Transmembrane</keyword>
<evidence type="ECO:0000256" key="7">
    <source>
        <dbReference type="ARBA" id="ARBA00022801"/>
    </source>
</evidence>
<keyword evidence="12" id="KW-0961">Cell wall biogenesis/degradation</keyword>
<evidence type="ECO:0000256" key="2">
    <source>
        <dbReference type="ARBA" id="ARBA00022475"/>
    </source>
</evidence>
<keyword evidence="15" id="KW-1133">Transmembrane helix</keyword>
<evidence type="ECO:0000256" key="11">
    <source>
        <dbReference type="ARBA" id="ARBA00023268"/>
    </source>
</evidence>
<keyword evidence="9" id="KW-0573">Peptidoglycan synthesis</keyword>
<evidence type="ECO:0000256" key="10">
    <source>
        <dbReference type="ARBA" id="ARBA00023136"/>
    </source>
</evidence>
<protein>
    <submittedName>
        <fullName evidence="18">1A family penicillin-binding protein</fullName>
    </submittedName>
</protein>
<evidence type="ECO:0000256" key="9">
    <source>
        <dbReference type="ARBA" id="ARBA00022984"/>
    </source>
</evidence>
<evidence type="ECO:0000256" key="5">
    <source>
        <dbReference type="ARBA" id="ARBA00022676"/>
    </source>
</evidence>
<keyword evidence="6" id="KW-0808">Transferase</keyword>
<evidence type="ECO:0000313" key="18">
    <source>
        <dbReference type="EMBL" id="MBM7585211.1"/>
    </source>
</evidence>
<sequence>MEILTDSQIRKTKKYLRAIIFISLVFSVFILFFLLGLFTYAKIKGPPPLAVPQSTLIYSANEEVIGESSHGGQKRYWVKLNDISPAMIDATLVIEDKNFYEHHGFDLKRIAGAAIADIKAMAKVQGASTISQQYARNLFLTHDKTWTRKLNEALYTLRIEMNYSKEKILEGYMNTIYYGHGAYGIQAASQFYFGKDANELTLAESALLAGIPKGPSHYSPLSSFEKSKERQDIILNTMVKEQKITNEEAEQAKEAKLKIVGEHEHQQIEMAPYFQDVVKHQLQTQLGIDEKTVELGGLKVYTTLNPKHQKVAEKVINEEMDPESEVQIGFASMNPKNGYVTALVGGRNYEESPYNRAVQAIRQPGSTIKPLLYYEALESGFTPSTTMKSELTTFTFDDGKSKYTPHNYNNKYANDKITLAQAIAVSDNVYAVKTHLFLGEEVLAKAAEKFGLSTKIKPIPSSALGTSGARVIDMVNAYNMFANGGVKVEPVFITRVEDFTGKVIYEHEWEKEQVLDPDVAFVMTHMLTGIFDPKLNDYSTVTGITIRKHITRHYAGKSGTTNTDNWMIGFSPQLTAGIWTGYDKGKDITAIADKRYAKEIWVHFMEEALKGEPIKTFKPTNDVVGVKVNPHNGKLATKDCSSQRFTYFVKGTVPTEYCTDQLEEKNKEIPKKEEKKDDQPWYKKFKEWLF</sequence>
<dbReference type="PANTHER" id="PTHR32282">
    <property type="entry name" value="BINDING PROTEIN TRANSPEPTIDASE, PUTATIVE-RELATED"/>
    <property type="match status" value="1"/>
</dbReference>
<dbReference type="Pfam" id="PF00912">
    <property type="entry name" value="Transgly"/>
    <property type="match status" value="1"/>
</dbReference>
<dbReference type="InterPro" id="IPR050396">
    <property type="entry name" value="Glycosyltr_51/Transpeptidase"/>
</dbReference>
<keyword evidence="3" id="KW-0121">Carboxypeptidase</keyword>
<evidence type="ECO:0000256" key="12">
    <source>
        <dbReference type="ARBA" id="ARBA00023316"/>
    </source>
</evidence>
<comment type="catalytic activity">
    <reaction evidence="13">
        <text>Preferential cleavage: (Ac)2-L-Lys-D-Ala-|-D-Ala. Also transpeptidation of peptidyl-alanyl moieties that are N-acyl substituents of D-alanine.</text>
        <dbReference type="EC" id="3.4.16.4"/>
    </reaction>
</comment>
<gene>
    <name evidence="18" type="ORF">JOC86_001753</name>
</gene>
<reference evidence="18 19" key="1">
    <citation type="submission" date="2021-01" db="EMBL/GenBank/DDBJ databases">
        <title>Genomic Encyclopedia of Type Strains, Phase IV (KMG-IV): sequencing the most valuable type-strain genomes for metagenomic binning, comparative biology and taxonomic classification.</title>
        <authorList>
            <person name="Goeker M."/>
        </authorList>
    </citation>
    <scope>NUCLEOTIDE SEQUENCE [LARGE SCALE GENOMIC DNA]</scope>
    <source>
        <strain evidence="18 19">DSM 24834</strain>
    </source>
</reference>
<evidence type="ECO:0000256" key="3">
    <source>
        <dbReference type="ARBA" id="ARBA00022645"/>
    </source>
</evidence>
<evidence type="ECO:0000256" key="14">
    <source>
        <dbReference type="ARBA" id="ARBA00049902"/>
    </source>
</evidence>
<dbReference type="InterPro" id="IPR023346">
    <property type="entry name" value="Lysozyme-like_dom_sf"/>
</dbReference>
<evidence type="ECO:0000256" key="4">
    <source>
        <dbReference type="ARBA" id="ARBA00022670"/>
    </source>
</evidence>
<name>A0ABS2NBH5_9BACI</name>
<dbReference type="SUPFAM" id="SSF53955">
    <property type="entry name" value="Lysozyme-like"/>
    <property type="match status" value="1"/>
</dbReference>
<dbReference type="Pfam" id="PF00905">
    <property type="entry name" value="Transpeptidase"/>
    <property type="match status" value="1"/>
</dbReference>
<evidence type="ECO:0000256" key="1">
    <source>
        <dbReference type="ARBA" id="ARBA00004236"/>
    </source>
</evidence>
<proteinExistence type="predicted"/>
<keyword evidence="8" id="KW-0133">Cell shape</keyword>
<keyword evidence="2" id="KW-1003">Cell membrane</keyword>
<evidence type="ECO:0000256" key="13">
    <source>
        <dbReference type="ARBA" id="ARBA00034000"/>
    </source>
</evidence>
<keyword evidence="10 15" id="KW-0472">Membrane</keyword>
<evidence type="ECO:0000259" key="16">
    <source>
        <dbReference type="Pfam" id="PF00905"/>
    </source>
</evidence>
<feature type="transmembrane region" description="Helical" evidence="15">
    <location>
        <begin position="18"/>
        <end position="41"/>
    </location>
</feature>
<keyword evidence="5" id="KW-0328">Glycosyltransferase</keyword>
<dbReference type="EMBL" id="JAFBDZ010000002">
    <property type="protein sequence ID" value="MBM7585211.1"/>
    <property type="molecule type" value="Genomic_DNA"/>
</dbReference>
<keyword evidence="7" id="KW-0378">Hydrolase</keyword>
<feature type="domain" description="Glycosyl transferase family 51" evidence="17">
    <location>
        <begin position="64"/>
        <end position="238"/>
    </location>
</feature>
<organism evidence="18 19">
    <name type="scientific">Rossellomorea pakistanensis</name>
    <dbReference type="NCBI Taxonomy" id="992288"/>
    <lineage>
        <taxon>Bacteria</taxon>
        <taxon>Bacillati</taxon>
        <taxon>Bacillota</taxon>
        <taxon>Bacilli</taxon>
        <taxon>Bacillales</taxon>
        <taxon>Bacillaceae</taxon>
        <taxon>Rossellomorea</taxon>
    </lineage>
</organism>
<keyword evidence="19" id="KW-1185">Reference proteome</keyword>
<dbReference type="Gene3D" id="3.40.710.10">
    <property type="entry name" value="DD-peptidase/beta-lactamase superfamily"/>
    <property type="match status" value="1"/>
</dbReference>
<dbReference type="InterPro" id="IPR001460">
    <property type="entry name" value="PCN-bd_Tpept"/>
</dbReference>
<dbReference type="NCBIfam" id="TIGR02074">
    <property type="entry name" value="PBP_1a_fam"/>
    <property type="match status" value="1"/>
</dbReference>
<comment type="caution">
    <text evidence="18">The sequence shown here is derived from an EMBL/GenBank/DDBJ whole genome shotgun (WGS) entry which is preliminary data.</text>
</comment>